<dbReference type="PROSITE" id="PS50110">
    <property type="entry name" value="RESPONSE_REGULATORY"/>
    <property type="match status" value="1"/>
</dbReference>
<dbReference type="InterPro" id="IPR002078">
    <property type="entry name" value="Sigma_54_int"/>
</dbReference>
<dbReference type="Pfam" id="PF25601">
    <property type="entry name" value="AAA_lid_14"/>
    <property type="match status" value="1"/>
</dbReference>
<dbReference type="GO" id="GO:0006355">
    <property type="term" value="P:regulation of DNA-templated transcription"/>
    <property type="evidence" value="ECO:0007669"/>
    <property type="project" value="InterPro"/>
</dbReference>
<dbReference type="PROSITE" id="PS00688">
    <property type="entry name" value="SIGMA54_INTERACT_3"/>
    <property type="match status" value="1"/>
</dbReference>
<dbReference type="STRING" id="617002.SAMN05660653_01085"/>
<sequence length="465" mass="52018">MTSRQTGQHFSGSKVLVVEDDRSFGQLLSQELQDHELAPRWVDSAEKALSVIQEWQPELVVSDMRLPGIDGLELLRQVKSKEIKNAPDFLLITAFGSISKAVEALKAGAEDFLTKPLDLDHFTLTVVRVLRNRALRQEVQVVRDYLSQDAFHGMVGQSSAMRGLFEQIRRVSQADGPVLILGESGTGKELVARAVHAASPRRKGAFQAVNCAGIPEQLLESEFFGHKAGAFTGAGKARRGLFIEAEGGTLFLDEISEMPLFLQAKLLRILQDGKVRPVGADKEEQVNVRTVAATHRNLEQEVDAGRFREDLFFRLETFTLRLPPLRERAEDLELLAGRFLRRFSIQMGKNIHYFDQKSLELLNTYPFPGNVRELRNAVERAVTFCDGTTILPKHLPSRIRDDGGQLSLKPARLLAAMAADGEHLPSLAQAEQHYIQHVLNAVNGNKRRAAAVLDIHRRTLYRKLE</sequence>
<feature type="modified residue" description="4-aspartylphosphate" evidence="6">
    <location>
        <position position="63"/>
    </location>
</feature>
<keyword evidence="6" id="KW-0597">Phosphoprotein</keyword>
<keyword evidence="3" id="KW-0805">Transcription regulation</keyword>
<dbReference type="FunFam" id="3.40.50.300:FF:000006">
    <property type="entry name" value="DNA-binding transcriptional regulator NtrC"/>
    <property type="match status" value="1"/>
</dbReference>
<organism evidence="9 10">
    <name type="scientific">Desulfonatronum thiosulfatophilum</name>
    <dbReference type="NCBI Taxonomy" id="617002"/>
    <lineage>
        <taxon>Bacteria</taxon>
        <taxon>Pseudomonadati</taxon>
        <taxon>Thermodesulfobacteriota</taxon>
        <taxon>Desulfovibrionia</taxon>
        <taxon>Desulfovibrionales</taxon>
        <taxon>Desulfonatronaceae</taxon>
        <taxon>Desulfonatronum</taxon>
    </lineage>
</organism>
<dbReference type="InterPro" id="IPR011006">
    <property type="entry name" value="CheY-like_superfamily"/>
</dbReference>
<evidence type="ECO:0000313" key="9">
    <source>
        <dbReference type="EMBL" id="SDB22369.1"/>
    </source>
</evidence>
<dbReference type="Gene3D" id="3.40.50.300">
    <property type="entry name" value="P-loop containing nucleotide triphosphate hydrolases"/>
    <property type="match status" value="1"/>
</dbReference>
<dbReference type="PANTHER" id="PTHR32071">
    <property type="entry name" value="TRANSCRIPTIONAL REGULATORY PROTEIN"/>
    <property type="match status" value="1"/>
</dbReference>
<dbReference type="InterPro" id="IPR002197">
    <property type="entry name" value="HTH_Fis"/>
</dbReference>
<dbReference type="PROSITE" id="PS00675">
    <property type="entry name" value="SIGMA54_INTERACT_1"/>
    <property type="match status" value="1"/>
</dbReference>
<dbReference type="Pfam" id="PF00072">
    <property type="entry name" value="Response_reg"/>
    <property type="match status" value="1"/>
</dbReference>
<evidence type="ECO:0000259" key="7">
    <source>
        <dbReference type="PROSITE" id="PS50045"/>
    </source>
</evidence>
<evidence type="ECO:0000256" key="1">
    <source>
        <dbReference type="ARBA" id="ARBA00022741"/>
    </source>
</evidence>
<dbReference type="InterPro" id="IPR058031">
    <property type="entry name" value="AAA_lid_NorR"/>
</dbReference>
<dbReference type="SUPFAM" id="SSF52540">
    <property type="entry name" value="P-loop containing nucleoside triphosphate hydrolases"/>
    <property type="match status" value="1"/>
</dbReference>
<dbReference type="Pfam" id="PF02954">
    <property type="entry name" value="HTH_8"/>
    <property type="match status" value="1"/>
</dbReference>
<dbReference type="Proteomes" id="UP000198771">
    <property type="component" value="Unassembled WGS sequence"/>
</dbReference>
<dbReference type="GO" id="GO:0000160">
    <property type="term" value="P:phosphorelay signal transduction system"/>
    <property type="evidence" value="ECO:0007669"/>
    <property type="project" value="InterPro"/>
</dbReference>
<keyword evidence="4 9" id="KW-0238">DNA-binding</keyword>
<dbReference type="GO" id="GO:0043565">
    <property type="term" value="F:sequence-specific DNA binding"/>
    <property type="evidence" value="ECO:0007669"/>
    <property type="project" value="InterPro"/>
</dbReference>
<keyword evidence="10" id="KW-1185">Reference proteome</keyword>
<gene>
    <name evidence="9" type="ORF">SAMN05660653_01085</name>
</gene>
<dbReference type="InterPro" id="IPR003593">
    <property type="entry name" value="AAA+_ATPase"/>
</dbReference>
<dbReference type="InterPro" id="IPR027417">
    <property type="entry name" value="P-loop_NTPase"/>
</dbReference>
<dbReference type="SUPFAM" id="SSF46689">
    <property type="entry name" value="Homeodomain-like"/>
    <property type="match status" value="1"/>
</dbReference>
<dbReference type="SUPFAM" id="SSF52172">
    <property type="entry name" value="CheY-like"/>
    <property type="match status" value="1"/>
</dbReference>
<proteinExistence type="predicted"/>
<evidence type="ECO:0000256" key="2">
    <source>
        <dbReference type="ARBA" id="ARBA00022840"/>
    </source>
</evidence>
<dbReference type="PROSITE" id="PS00676">
    <property type="entry name" value="SIGMA54_INTERACT_2"/>
    <property type="match status" value="1"/>
</dbReference>
<dbReference type="InterPro" id="IPR025662">
    <property type="entry name" value="Sigma_54_int_dom_ATP-bd_1"/>
</dbReference>
<dbReference type="InterPro" id="IPR025944">
    <property type="entry name" value="Sigma_54_int_dom_CS"/>
</dbReference>
<accession>A0A1G6BP46</accession>
<keyword evidence="1" id="KW-0547">Nucleotide-binding</keyword>
<dbReference type="AlphaFoldDB" id="A0A1G6BP46"/>
<dbReference type="InterPro" id="IPR025943">
    <property type="entry name" value="Sigma_54_int_dom_ATP-bd_2"/>
</dbReference>
<dbReference type="Gene3D" id="1.10.10.60">
    <property type="entry name" value="Homeodomain-like"/>
    <property type="match status" value="1"/>
</dbReference>
<feature type="domain" description="Sigma-54 factor interaction" evidence="7">
    <location>
        <begin position="154"/>
        <end position="383"/>
    </location>
</feature>
<dbReference type="GO" id="GO:0005524">
    <property type="term" value="F:ATP binding"/>
    <property type="evidence" value="ECO:0007669"/>
    <property type="project" value="UniProtKB-KW"/>
</dbReference>
<dbReference type="RefSeq" id="WP_092118495.1">
    <property type="nucleotide sequence ID" value="NZ_FMXO01000005.1"/>
</dbReference>
<feature type="domain" description="Response regulatory" evidence="8">
    <location>
        <begin position="14"/>
        <end position="130"/>
    </location>
</feature>
<reference evidence="9 10" key="1">
    <citation type="submission" date="2016-10" db="EMBL/GenBank/DDBJ databases">
        <authorList>
            <person name="de Groot N.N."/>
        </authorList>
    </citation>
    <scope>NUCLEOTIDE SEQUENCE [LARGE SCALE GENOMIC DNA]</scope>
    <source>
        <strain evidence="9 10">ASO4-2</strain>
    </source>
</reference>
<evidence type="ECO:0000256" key="4">
    <source>
        <dbReference type="ARBA" id="ARBA00023125"/>
    </source>
</evidence>
<dbReference type="Pfam" id="PF00158">
    <property type="entry name" value="Sigma54_activat"/>
    <property type="match status" value="1"/>
</dbReference>
<evidence type="ECO:0000256" key="6">
    <source>
        <dbReference type="PROSITE-ProRule" id="PRU00169"/>
    </source>
</evidence>
<dbReference type="PROSITE" id="PS50045">
    <property type="entry name" value="SIGMA54_INTERACT_4"/>
    <property type="match status" value="1"/>
</dbReference>
<dbReference type="PRINTS" id="PR01590">
    <property type="entry name" value="HTHFIS"/>
</dbReference>
<keyword evidence="5" id="KW-0804">Transcription</keyword>
<evidence type="ECO:0000313" key="10">
    <source>
        <dbReference type="Proteomes" id="UP000198771"/>
    </source>
</evidence>
<dbReference type="SMART" id="SM00382">
    <property type="entry name" value="AAA"/>
    <property type="match status" value="1"/>
</dbReference>
<evidence type="ECO:0000259" key="8">
    <source>
        <dbReference type="PROSITE" id="PS50110"/>
    </source>
</evidence>
<dbReference type="InterPro" id="IPR009057">
    <property type="entry name" value="Homeodomain-like_sf"/>
</dbReference>
<protein>
    <submittedName>
        <fullName evidence="9">DNA-binding transcriptional response regulator, NtrC family, contains REC, AAA-type ATPase, and a Fis-type DNA-binding domains</fullName>
    </submittedName>
</protein>
<evidence type="ECO:0000256" key="3">
    <source>
        <dbReference type="ARBA" id="ARBA00023015"/>
    </source>
</evidence>
<dbReference type="EMBL" id="FMXO01000005">
    <property type="protein sequence ID" value="SDB22369.1"/>
    <property type="molecule type" value="Genomic_DNA"/>
</dbReference>
<dbReference type="InterPro" id="IPR001789">
    <property type="entry name" value="Sig_transdc_resp-reg_receiver"/>
</dbReference>
<dbReference type="OrthoDB" id="9763792at2"/>
<name>A0A1G6BP46_9BACT</name>
<dbReference type="Gene3D" id="1.10.8.60">
    <property type="match status" value="1"/>
</dbReference>
<dbReference type="Gene3D" id="3.40.50.2300">
    <property type="match status" value="1"/>
</dbReference>
<dbReference type="SMART" id="SM00448">
    <property type="entry name" value="REC"/>
    <property type="match status" value="1"/>
</dbReference>
<evidence type="ECO:0000256" key="5">
    <source>
        <dbReference type="ARBA" id="ARBA00023163"/>
    </source>
</evidence>
<dbReference type="CDD" id="cd00009">
    <property type="entry name" value="AAA"/>
    <property type="match status" value="1"/>
</dbReference>
<keyword evidence="2" id="KW-0067">ATP-binding</keyword>